<gene>
    <name evidence="8" type="ORF">dsmv_1720</name>
</gene>
<feature type="transmembrane region" description="Helical" evidence="6">
    <location>
        <begin position="71"/>
        <end position="91"/>
    </location>
</feature>
<feature type="transmembrane region" description="Helical" evidence="6">
    <location>
        <begin position="130"/>
        <end position="158"/>
    </location>
</feature>
<feature type="transmembrane region" description="Helical" evidence="6">
    <location>
        <begin position="98"/>
        <end position="118"/>
    </location>
</feature>
<dbReference type="InterPro" id="IPR045062">
    <property type="entry name" value="Cyt_c_biogenesis_CcsA/CcmC"/>
</dbReference>
<evidence type="ECO:0000256" key="4">
    <source>
        <dbReference type="ARBA" id="ARBA00022989"/>
    </source>
</evidence>
<keyword evidence="2 6" id="KW-0812">Transmembrane</keyword>
<keyword evidence="3" id="KW-0201">Cytochrome c-type biogenesis</keyword>
<evidence type="ECO:0000313" key="8">
    <source>
        <dbReference type="EMBL" id="EPR41993.1"/>
    </source>
</evidence>
<sequence length="280" mass="31765">MTAMMDAMSLLVTVTMVFYILSTMGYFGYLFLQREFWQKLGYGLLGAGFFCHSLLLGYAFVHFGSLPAHNLHQTLLLVGWAVTGFFLVFQYRFQVKVMGIYAAPLAAFVMIVSSRLPVEPAQVQAHFRSFWLIFHVVIILLGEAAFAMACGVGILYLVQEYAIKNKKRGFFYRRLPSLELLDTTGYACIVFGFTLLTVGLIGGFLYAKTVWGRFWSGDPKEIWSGIMWLFYAALLHERLTVGWRGRKSAIMSIVGFVVLLFTFLGVNVFLKGHHGEFTQW</sequence>
<feature type="transmembrane region" description="Helical" evidence="6">
    <location>
        <begin position="12"/>
        <end position="32"/>
    </location>
</feature>
<evidence type="ECO:0000256" key="5">
    <source>
        <dbReference type="ARBA" id="ARBA00023136"/>
    </source>
</evidence>
<feature type="domain" description="Cytochrome c assembly protein" evidence="7">
    <location>
        <begin position="69"/>
        <end position="274"/>
    </location>
</feature>
<dbReference type="InterPro" id="IPR017562">
    <property type="entry name" value="Cyt_c_biogenesis_CcsA"/>
</dbReference>
<feature type="transmembrane region" description="Helical" evidence="6">
    <location>
        <begin position="183"/>
        <end position="207"/>
    </location>
</feature>
<dbReference type="eggNOG" id="COG0755">
    <property type="taxonomic scope" value="Bacteria"/>
</dbReference>
<comment type="caution">
    <text evidence="8">The sequence shown here is derived from an EMBL/GenBank/DDBJ whole genome shotgun (WGS) entry which is preliminary data.</text>
</comment>
<keyword evidence="5 6" id="KW-0472">Membrane</keyword>
<evidence type="ECO:0000256" key="2">
    <source>
        <dbReference type="ARBA" id="ARBA00022692"/>
    </source>
</evidence>
<dbReference type="RefSeq" id="WP_020876104.1">
    <property type="nucleotide sequence ID" value="NZ_ATHJ01000070.1"/>
</dbReference>
<evidence type="ECO:0000313" key="9">
    <source>
        <dbReference type="Proteomes" id="UP000014977"/>
    </source>
</evidence>
<dbReference type="PANTHER" id="PTHR30071:SF1">
    <property type="entry name" value="CYTOCHROME B_B6 PROTEIN-RELATED"/>
    <property type="match status" value="1"/>
</dbReference>
<evidence type="ECO:0000256" key="3">
    <source>
        <dbReference type="ARBA" id="ARBA00022748"/>
    </source>
</evidence>
<feature type="transmembrane region" description="Helical" evidence="6">
    <location>
        <begin position="222"/>
        <end position="241"/>
    </location>
</feature>
<protein>
    <submittedName>
        <fullName evidence="8">Cytochrome c-type biogenesis protein CcsB</fullName>
    </submittedName>
</protein>
<name>S7VBX9_DESML</name>
<comment type="subcellular location">
    <subcellularLocation>
        <location evidence="1">Membrane</location>
        <topology evidence="1">Multi-pass membrane protein</topology>
    </subcellularLocation>
</comment>
<dbReference type="PANTHER" id="PTHR30071">
    <property type="entry name" value="HEME EXPORTER PROTEIN C"/>
    <property type="match status" value="1"/>
</dbReference>
<evidence type="ECO:0000256" key="6">
    <source>
        <dbReference type="SAM" id="Phobius"/>
    </source>
</evidence>
<proteinExistence type="predicted"/>
<dbReference type="GO" id="GO:0020037">
    <property type="term" value="F:heme binding"/>
    <property type="evidence" value="ECO:0007669"/>
    <property type="project" value="InterPro"/>
</dbReference>
<evidence type="ECO:0000259" key="7">
    <source>
        <dbReference type="Pfam" id="PF01578"/>
    </source>
</evidence>
<keyword evidence="9" id="KW-1185">Reference proteome</keyword>
<dbReference type="EMBL" id="ATHJ01000070">
    <property type="protein sequence ID" value="EPR41993.1"/>
    <property type="molecule type" value="Genomic_DNA"/>
</dbReference>
<organism evidence="8 9">
    <name type="scientific">Desulfococcus multivorans DSM 2059</name>
    <dbReference type="NCBI Taxonomy" id="1121405"/>
    <lineage>
        <taxon>Bacteria</taxon>
        <taxon>Pseudomonadati</taxon>
        <taxon>Thermodesulfobacteriota</taxon>
        <taxon>Desulfobacteria</taxon>
        <taxon>Desulfobacterales</taxon>
        <taxon>Desulfococcaceae</taxon>
        <taxon>Desulfococcus</taxon>
    </lineage>
</organism>
<reference evidence="8 9" key="1">
    <citation type="journal article" date="2013" name="Genome Announc.">
        <title>Draft genome sequences for three mercury-methylating, sulfate-reducing bacteria.</title>
        <authorList>
            <person name="Brown S.D."/>
            <person name="Hurt R.A.Jr."/>
            <person name="Gilmour C.C."/>
            <person name="Elias D.A."/>
        </authorList>
    </citation>
    <scope>NUCLEOTIDE SEQUENCE [LARGE SCALE GENOMIC DNA]</scope>
    <source>
        <strain evidence="8 9">DSM 2059</strain>
    </source>
</reference>
<dbReference type="InterPro" id="IPR002541">
    <property type="entry name" value="Cyt_c_assembly"/>
</dbReference>
<dbReference type="GO" id="GO:0005886">
    <property type="term" value="C:plasma membrane"/>
    <property type="evidence" value="ECO:0007669"/>
    <property type="project" value="TreeGrafter"/>
</dbReference>
<evidence type="ECO:0000256" key="1">
    <source>
        <dbReference type="ARBA" id="ARBA00004141"/>
    </source>
</evidence>
<keyword evidence="4 6" id="KW-1133">Transmembrane helix</keyword>
<dbReference type="GO" id="GO:0017004">
    <property type="term" value="P:cytochrome complex assembly"/>
    <property type="evidence" value="ECO:0007669"/>
    <property type="project" value="UniProtKB-KW"/>
</dbReference>
<accession>S7VBX9</accession>
<dbReference type="PATRIC" id="fig|1121405.3.peg.1169"/>
<feature type="transmembrane region" description="Helical" evidence="6">
    <location>
        <begin position="44"/>
        <end position="65"/>
    </location>
</feature>
<dbReference type="NCBIfam" id="TIGR03144">
    <property type="entry name" value="cytochr_II_ccsB"/>
    <property type="match status" value="1"/>
</dbReference>
<dbReference type="Proteomes" id="UP000014977">
    <property type="component" value="Unassembled WGS sequence"/>
</dbReference>
<dbReference type="AlphaFoldDB" id="S7VBX9"/>
<feature type="transmembrane region" description="Helical" evidence="6">
    <location>
        <begin position="248"/>
        <end position="270"/>
    </location>
</feature>
<dbReference type="STRING" id="897.B2D07_02820"/>
<dbReference type="Pfam" id="PF01578">
    <property type="entry name" value="Cytochrom_C_asm"/>
    <property type="match status" value="1"/>
</dbReference>